<feature type="compositionally biased region" description="Polar residues" evidence="1">
    <location>
        <begin position="14"/>
        <end position="27"/>
    </location>
</feature>
<reference evidence="2 3" key="1">
    <citation type="journal article" date="2024" name="Plant Biotechnol. J.">
        <title>Dendrobium thyrsiflorum genome and its molecular insights into genes involved in important horticultural traits.</title>
        <authorList>
            <person name="Chen B."/>
            <person name="Wang J.Y."/>
            <person name="Zheng P.J."/>
            <person name="Li K.L."/>
            <person name="Liang Y.M."/>
            <person name="Chen X.F."/>
            <person name="Zhang C."/>
            <person name="Zhao X."/>
            <person name="He X."/>
            <person name="Zhang G.Q."/>
            <person name="Liu Z.J."/>
            <person name="Xu Q."/>
        </authorList>
    </citation>
    <scope>NUCLEOTIDE SEQUENCE [LARGE SCALE GENOMIC DNA]</scope>
    <source>
        <strain evidence="2">GZMU011</strain>
    </source>
</reference>
<organism evidence="2 3">
    <name type="scientific">Dendrobium thyrsiflorum</name>
    <name type="common">Pinecone-like raceme dendrobium</name>
    <name type="synonym">Orchid</name>
    <dbReference type="NCBI Taxonomy" id="117978"/>
    <lineage>
        <taxon>Eukaryota</taxon>
        <taxon>Viridiplantae</taxon>
        <taxon>Streptophyta</taxon>
        <taxon>Embryophyta</taxon>
        <taxon>Tracheophyta</taxon>
        <taxon>Spermatophyta</taxon>
        <taxon>Magnoliopsida</taxon>
        <taxon>Liliopsida</taxon>
        <taxon>Asparagales</taxon>
        <taxon>Orchidaceae</taxon>
        <taxon>Epidendroideae</taxon>
        <taxon>Malaxideae</taxon>
        <taxon>Dendrobiinae</taxon>
        <taxon>Dendrobium</taxon>
    </lineage>
</organism>
<gene>
    <name evidence="2" type="ORF">M5K25_015893</name>
</gene>
<evidence type="ECO:0000256" key="1">
    <source>
        <dbReference type="SAM" id="MobiDB-lite"/>
    </source>
</evidence>
<dbReference type="EMBL" id="JANQDX010000012">
    <property type="protein sequence ID" value="KAL0915473.1"/>
    <property type="molecule type" value="Genomic_DNA"/>
</dbReference>
<feature type="compositionally biased region" description="Low complexity" evidence="1">
    <location>
        <begin position="33"/>
        <end position="46"/>
    </location>
</feature>
<comment type="caution">
    <text evidence="2">The sequence shown here is derived from an EMBL/GenBank/DDBJ whole genome shotgun (WGS) entry which is preliminary data.</text>
</comment>
<feature type="region of interest" description="Disordered" evidence="1">
    <location>
        <begin position="1"/>
        <end position="78"/>
    </location>
</feature>
<accession>A0ABD0USD7</accession>
<protein>
    <submittedName>
        <fullName evidence="2">Uncharacterized protein</fullName>
    </submittedName>
</protein>
<sequence length="220" mass="24742">MGRAYSRIERLDETNPTSPRSLNSDIIKTSKCPSNDHAAAPASSSPSPAPDPPPTAEQADDPSSRVSSAHYKPRRTRMTQLSNSVPWCSYASAPPQRLLSRRRRRGREGRRASACCPQAWRLGWLSGTDRGSWSGGGGRRCGGVPCTRGNGSRPISESRLLQEEEIWVDFLRRMEEESGACDWRNGMGKERRDRRRRSGFVCPWASCQAKEKRERKRQQI</sequence>
<evidence type="ECO:0000313" key="2">
    <source>
        <dbReference type="EMBL" id="KAL0915473.1"/>
    </source>
</evidence>
<name>A0ABD0USD7_DENTH</name>
<dbReference type="Proteomes" id="UP001552299">
    <property type="component" value="Unassembled WGS sequence"/>
</dbReference>
<proteinExistence type="predicted"/>
<feature type="compositionally biased region" description="Basic and acidic residues" evidence="1">
    <location>
        <begin position="1"/>
        <end position="13"/>
    </location>
</feature>
<evidence type="ECO:0000313" key="3">
    <source>
        <dbReference type="Proteomes" id="UP001552299"/>
    </source>
</evidence>
<dbReference type="AlphaFoldDB" id="A0ABD0USD7"/>
<keyword evidence="3" id="KW-1185">Reference proteome</keyword>